<organism evidence="1">
    <name type="scientific">marine sediment metagenome</name>
    <dbReference type="NCBI Taxonomy" id="412755"/>
    <lineage>
        <taxon>unclassified sequences</taxon>
        <taxon>metagenomes</taxon>
        <taxon>ecological metagenomes</taxon>
    </lineage>
</organism>
<feature type="non-terminal residue" evidence="1">
    <location>
        <position position="120"/>
    </location>
</feature>
<dbReference type="AlphaFoldDB" id="X1Q1B1"/>
<dbReference type="SUPFAM" id="SSF50939">
    <property type="entry name" value="Sialidases"/>
    <property type="match status" value="1"/>
</dbReference>
<gene>
    <name evidence="1" type="ORF">S12H4_07893</name>
</gene>
<sequence>MKSKISKIMGIGLALVLLVSMMVFALPVAAGPYDDLEPAKPNTWDDFQPTPGAAGLWFFDPDIAQVGPIAEAIDGTLFAYVENAGGTDGLPDEATPNNDGANDIFKSVDGGRTWTVSAVP</sequence>
<reference evidence="1" key="1">
    <citation type="journal article" date="2014" name="Front. Microbiol.">
        <title>High frequency of phylogenetically diverse reductive dehalogenase-homologous genes in deep subseafloor sedimentary metagenomes.</title>
        <authorList>
            <person name="Kawai M."/>
            <person name="Futagami T."/>
            <person name="Toyoda A."/>
            <person name="Takaki Y."/>
            <person name="Nishi S."/>
            <person name="Hori S."/>
            <person name="Arai W."/>
            <person name="Tsubouchi T."/>
            <person name="Morono Y."/>
            <person name="Uchiyama I."/>
            <person name="Ito T."/>
            <person name="Fujiyama A."/>
            <person name="Inagaki F."/>
            <person name="Takami H."/>
        </authorList>
    </citation>
    <scope>NUCLEOTIDE SEQUENCE</scope>
    <source>
        <strain evidence="1">Expedition CK06-06</strain>
    </source>
</reference>
<proteinExistence type="predicted"/>
<dbReference type="EMBL" id="BARW01002983">
    <property type="protein sequence ID" value="GAI61988.1"/>
    <property type="molecule type" value="Genomic_DNA"/>
</dbReference>
<protein>
    <submittedName>
        <fullName evidence="1">Uncharacterized protein</fullName>
    </submittedName>
</protein>
<comment type="caution">
    <text evidence="1">The sequence shown here is derived from an EMBL/GenBank/DDBJ whole genome shotgun (WGS) entry which is preliminary data.</text>
</comment>
<dbReference type="InterPro" id="IPR036278">
    <property type="entry name" value="Sialidase_sf"/>
</dbReference>
<accession>X1Q1B1</accession>
<name>X1Q1B1_9ZZZZ</name>
<evidence type="ECO:0000313" key="1">
    <source>
        <dbReference type="EMBL" id="GAI61988.1"/>
    </source>
</evidence>